<dbReference type="HOGENOM" id="CLU_068415_0_0_6"/>
<dbReference type="AlphaFoldDB" id="G7TDW3"/>
<dbReference type="Pfam" id="PF09084">
    <property type="entry name" value="NMT1"/>
    <property type="match status" value="1"/>
</dbReference>
<proteinExistence type="predicted"/>
<dbReference type="eggNOG" id="COG0715">
    <property type="taxonomic scope" value="Bacteria"/>
</dbReference>
<dbReference type="RefSeq" id="WP_014502043.1">
    <property type="nucleotide sequence ID" value="NC_017267.2"/>
</dbReference>
<gene>
    <name evidence="2" type="ORF">XOC_0896</name>
</gene>
<evidence type="ECO:0000313" key="2">
    <source>
        <dbReference type="EMBL" id="AEQ95102.1"/>
    </source>
</evidence>
<organism evidence="2 3">
    <name type="scientific">Xanthomonas oryzae pv. oryzicola (strain BLS256)</name>
    <dbReference type="NCBI Taxonomy" id="383407"/>
    <lineage>
        <taxon>Bacteria</taxon>
        <taxon>Pseudomonadati</taxon>
        <taxon>Pseudomonadota</taxon>
        <taxon>Gammaproteobacteria</taxon>
        <taxon>Lysobacterales</taxon>
        <taxon>Lysobacteraceae</taxon>
        <taxon>Xanthomonas</taxon>
    </lineage>
</organism>
<name>G7TDW3_XANOB</name>
<dbReference type="KEGG" id="xor:XOC_0896"/>
<accession>G7TDW3</accession>
<dbReference type="InterPro" id="IPR015168">
    <property type="entry name" value="SsuA/THI5"/>
</dbReference>
<dbReference type="EMBL" id="CP003057">
    <property type="protein sequence ID" value="AEQ95102.1"/>
    <property type="molecule type" value="Genomic_DNA"/>
</dbReference>
<feature type="domain" description="SsuA/THI5-like" evidence="1">
    <location>
        <begin position="255"/>
        <end position="293"/>
    </location>
</feature>
<reference evidence="2 3" key="1">
    <citation type="journal article" date="2011" name="J. Bacteriol.">
        <title>Two new complete genome sequences offer insight into host and tissue specificity of plant pathogenic Xanthomonas spp.</title>
        <authorList>
            <person name="Bogdanove A.J."/>
            <person name="Koebnik R."/>
            <person name="Lu H."/>
            <person name="Furutani A."/>
            <person name="Angiuoli S.V."/>
            <person name="Patil P.B."/>
            <person name="Van Sluys M.A."/>
            <person name="Ryan R.P."/>
            <person name="Meyer D.F."/>
            <person name="Han S.W."/>
            <person name="Aparna G."/>
            <person name="Rajaram M."/>
            <person name="Delcher A.L."/>
            <person name="Phillippy A.M."/>
            <person name="Puiu D."/>
            <person name="Schatz M.C."/>
            <person name="Shumway M."/>
            <person name="Sommer D.D."/>
            <person name="Trapnell C."/>
            <person name="Benahmed F."/>
            <person name="Dimitrov G."/>
            <person name="Madupu R."/>
            <person name="Radune D."/>
            <person name="Sullivan S."/>
            <person name="Jha G."/>
            <person name="Ishihara H."/>
            <person name="Lee S.W."/>
            <person name="Pandey A."/>
            <person name="Sharma V."/>
            <person name="Sriariyanun M."/>
            <person name="Szurek B."/>
            <person name="Vera-Cruz C.M."/>
            <person name="Dorman K.S."/>
            <person name="Ronald P.C."/>
            <person name="Verdier V."/>
            <person name="Dow J.M."/>
            <person name="Sonti R.V."/>
            <person name="Tsuge S."/>
            <person name="Brendel V.P."/>
            <person name="Rabinowicz P.D."/>
            <person name="Leach J.E."/>
            <person name="White F.F."/>
            <person name="Salzberg S.L."/>
        </authorList>
    </citation>
    <scope>NUCLEOTIDE SEQUENCE [LARGE SCALE GENOMIC DNA]</scope>
    <source>
        <strain evidence="2 3">BLS256</strain>
    </source>
</reference>
<dbReference type="SUPFAM" id="SSF53850">
    <property type="entry name" value="Periplasmic binding protein-like II"/>
    <property type="match status" value="1"/>
</dbReference>
<dbReference type="Proteomes" id="UP000008851">
    <property type="component" value="Chromosome"/>
</dbReference>
<dbReference type="PANTHER" id="PTHR30024">
    <property type="entry name" value="ALIPHATIC SULFONATES-BINDING PROTEIN-RELATED"/>
    <property type="match status" value="1"/>
</dbReference>
<sequence>MRRCEHASVPSPFPAGAPHAFDRHFSNAFAAPALFAAYRATLPLLHSAQAQAEGKLRIAKQFGIVYLLLDVAQDQQLIEQQGEAAGVDIGVQFLQLSGGAAVNDALLTGLIDIAGAGVGPLFTIWDRTGGRQNVRGVASLGNFPYYLISNNPRIASIGDFTPKDRIAVPATGVSVQSRFLQHASQQRWGDKGTHQLDALQVALPHPDAAAAIIRGRTEITAHFASPPFQEQELGRNPAAQIVTSSYEIEGGPSSATVLYATEKFRKDNPKTYRAFVAALNQAAKFVTAHPEQAADIFLRRNGSSIDRALVLQILKDPKVQFTAAPQNTLGLGKCMQHSDAIKLAPAKVSDDFFDDPLIAGGS</sequence>
<dbReference type="Gene3D" id="3.40.190.10">
    <property type="entry name" value="Periplasmic binding protein-like II"/>
    <property type="match status" value="2"/>
</dbReference>
<dbReference type="PANTHER" id="PTHR30024:SF2">
    <property type="entry name" value="ABC TRANSPORTER SUBSTRATE-BINDING PROTEIN"/>
    <property type="match status" value="1"/>
</dbReference>
<protein>
    <submittedName>
        <fullName evidence="2">ABC transporter substrate binding protein</fullName>
    </submittedName>
</protein>
<evidence type="ECO:0000259" key="1">
    <source>
        <dbReference type="Pfam" id="PF09084"/>
    </source>
</evidence>
<evidence type="ECO:0000313" key="3">
    <source>
        <dbReference type="Proteomes" id="UP000008851"/>
    </source>
</evidence>